<reference evidence="2 3" key="1">
    <citation type="submission" date="2017-05" db="EMBL/GenBank/DDBJ databases">
        <authorList>
            <person name="Song R."/>
            <person name="Chenine A.L."/>
            <person name="Ruprecht R.M."/>
        </authorList>
    </citation>
    <scope>NUCLEOTIDE SEQUENCE [LARGE SCALE GENOMIC DNA]</scope>
    <source>
        <strain evidence="2 3">CECT 8663</strain>
    </source>
</reference>
<evidence type="ECO:0000313" key="3">
    <source>
        <dbReference type="Proteomes" id="UP000220836"/>
    </source>
</evidence>
<evidence type="ECO:0000259" key="1">
    <source>
        <dbReference type="Pfam" id="PF13223"/>
    </source>
</evidence>
<protein>
    <recommendedName>
        <fullName evidence="1">DUF4031 domain-containing protein</fullName>
    </recommendedName>
</protein>
<feature type="domain" description="DUF4031" evidence="1">
    <location>
        <begin position="47"/>
        <end position="122"/>
    </location>
</feature>
<dbReference type="EMBL" id="FXYH01000006">
    <property type="protein sequence ID" value="SMX40543.1"/>
    <property type="molecule type" value="Genomic_DNA"/>
</dbReference>
<keyword evidence="3" id="KW-1185">Reference proteome</keyword>
<dbReference type="Pfam" id="PF13223">
    <property type="entry name" value="DUF4031"/>
    <property type="match status" value="1"/>
</dbReference>
<gene>
    <name evidence="2" type="ORF">PEV8663_02035</name>
</gene>
<proteinExistence type="predicted"/>
<dbReference type="InterPro" id="IPR025109">
    <property type="entry name" value="DUF4031"/>
</dbReference>
<sequence>MRVVHSGDLDRKRGADFHRPPLRNLEIDSLGGRNQRQLWPMVAAVSVYVDKPQHRLGRMVMCHMLADSMAELLTMADTIDIDRKWFQPQSHPHFDICKSKRVLAVKAGAIEVDRRALVEVKQRYRTKWFADLGERTAVEAASQMGDRSCR</sequence>
<organism evidence="2 3">
    <name type="scientific">Pelagimonas varians</name>
    <dbReference type="NCBI Taxonomy" id="696760"/>
    <lineage>
        <taxon>Bacteria</taxon>
        <taxon>Pseudomonadati</taxon>
        <taxon>Pseudomonadota</taxon>
        <taxon>Alphaproteobacteria</taxon>
        <taxon>Rhodobacterales</taxon>
        <taxon>Roseobacteraceae</taxon>
        <taxon>Pelagimonas</taxon>
    </lineage>
</organism>
<accession>A0A238KCI1</accession>
<name>A0A238KCI1_9RHOB</name>
<dbReference type="Proteomes" id="UP000220836">
    <property type="component" value="Unassembled WGS sequence"/>
</dbReference>
<dbReference type="AlphaFoldDB" id="A0A238KCI1"/>
<evidence type="ECO:0000313" key="2">
    <source>
        <dbReference type="EMBL" id="SMX40543.1"/>
    </source>
</evidence>